<evidence type="ECO:0000256" key="13">
    <source>
        <dbReference type="SAM" id="Phobius"/>
    </source>
</evidence>
<evidence type="ECO:0000313" key="16">
    <source>
        <dbReference type="EMBL" id="TRY71401.1"/>
    </source>
</evidence>
<feature type="domain" description="Cadherin" evidence="15">
    <location>
        <begin position="576"/>
        <end position="672"/>
    </location>
</feature>
<dbReference type="GO" id="GO:0009653">
    <property type="term" value="P:anatomical structure morphogenesis"/>
    <property type="evidence" value="ECO:0007669"/>
    <property type="project" value="UniProtKB-ARBA"/>
</dbReference>
<organism evidence="16 17">
    <name type="scientific">Danionella cerebrum</name>
    <dbReference type="NCBI Taxonomy" id="2873325"/>
    <lineage>
        <taxon>Eukaryota</taxon>
        <taxon>Metazoa</taxon>
        <taxon>Chordata</taxon>
        <taxon>Craniata</taxon>
        <taxon>Vertebrata</taxon>
        <taxon>Euteleostomi</taxon>
        <taxon>Actinopterygii</taxon>
        <taxon>Neopterygii</taxon>
        <taxon>Teleostei</taxon>
        <taxon>Ostariophysi</taxon>
        <taxon>Cypriniformes</taxon>
        <taxon>Danionidae</taxon>
        <taxon>Danioninae</taxon>
        <taxon>Danionella</taxon>
    </lineage>
</organism>
<dbReference type="PROSITE" id="PS00232">
    <property type="entry name" value="CADHERIN_1"/>
    <property type="match status" value="3"/>
</dbReference>
<dbReference type="InterPro" id="IPR002126">
    <property type="entry name" value="Cadherin-like_dom"/>
</dbReference>
<dbReference type="PROSITE" id="PS50268">
    <property type="entry name" value="CADHERIN_2"/>
    <property type="match status" value="6"/>
</dbReference>
<keyword evidence="4 13" id="KW-0812">Transmembrane</keyword>
<feature type="transmembrane region" description="Helical" evidence="13">
    <location>
        <begin position="687"/>
        <end position="709"/>
    </location>
</feature>
<evidence type="ECO:0000256" key="9">
    <source>
        <dbReference type="ARBA" id="ARBA00022989"/>
    </source>
</evidence>
<evidence type="ECO:0000256" key="4">
    <source>
        <dbReference type="ARBA" id="ARBA00022692"/>
    </source>
</evidence>
<dbReference type="InterPro" id="IPR013164">
    <property type="entry name" value="Cadherin_N"/>
</dbReference>
<evidence type="ECO:0000256" key="1">
    <source>
        <dbReference type="ARBA" id="ARBA00003436"/>
    </source>
</evidence>
<keyword evidence="7 12" id="KW-0106">Calcium</keyword>
<keyword evidence="17" id="KW-1185">Reference proteome</keyword>
<dbReference type="InterPro" id="IPR015919">
    <property type="entry name" value="Cadherin-like_sf"/>
</dbReference>
<feature type="signal peptide" evidence="14">
    <location>
        <begin position="1"/>
        <end position="26"/>
    </location>
</feature>
<feature type="domain" description="Cadherin" evidence="15">
    <location>
        <begin position="242"/>
        <end position="346"/>
    </location>
</feature>
<dbReference type="OrthoDB" id="6252479at2759"/>
<reference evidence="16 17" key="1">
    <citation type="journal article" date="2019" name="Sci. Data">
        <title>Hybrid genome assembly and annotation of Danionella translucida.</title>
        <authorList>
            <person name="Kadobianskyi M."/>
            <person name="Schulze L."/>
            <person name="Schuelke M."/>
            <person name="Judkewitz B."/>
        </authorList>
    </citation>
    <scope>NUCLEOTIDE SEQUENCE [LARGE SCALE GENOMIC DNA]</scope>
    <source>
        <strain evidence="16 17">Bolton</strain>
    </source>
</reference>
<dbReference type="Pfam" id="PF08266">
    <property type="entry name" value="Cadherin_2"/>
    <property type="match status" value="1"/>
</dbReference>
<keyword evidence="6" id="KW-0677">Repeat</keyword>
<dbReference type="InterPro" id="IPR032455">
    <property type="entry name" value="Cadherin_C"/>
</dbReference>
<dbReference type="FunFam" id="2.60.40.60:FF:000006">
    <property type="entry name" value="Protocadherin alpha 2"/>
    <property type="match status" value="1"/>
</dbReference>
<keyword evidence="5 14" id="KW-0732">Signal</keyword>
<feature type="domain" description="Cadherin" evidence="15">
    <location>
        <begin position="452"/>
        <end position="561"/>
    </location>
</feature>
<evidence type="ECO:0000256" key="10">
    <source>
        <dbReference type="ARBA" id="ARBA00023136"/>
    </source>
</evidence>
<dbReference type="SMART" id="SM00112">
    <property type="entry name" value="CA"/>
    <property type="match status" value="6"/>
</dbReference>
<dbReference type="GO" id="GO:0005886">
    <property type="term" value="C:plasma membrane"/>
    <property type="evidence" value="ECO:0007669"/>
    <property type="project" value="UniProtKB-SubCell"/>
</dbReference>
<dbReference type="SUPFAM" id="SSF49313">
    <property type="entry name" value="Cadherin-like"/>
    <property type="match status" value="5"/>
</dbReference>
<dbReference type="Pfam" id="PF16492">
    <property type="entry name" value="Cadherin_C_2"/>
    <property type="match status" value="1"/>
</dbReference>
<proteinExistence type="predicted"/>
<dbReference type="FunFam" id="2.60.40.60:FF:000001">
    <property type="entry name" value="Protocadherin alpha 2"/>
    <property type="match status" value="1"/>
</dbReference>
<accession>A0A553P142</accession>
<evidence type="ECO:0000256" key="11">
    <source>
        <dbReference type="ARBA" id="ARBA00023180"/>
    </source>
</evidence>
<dbReference type="FunFam" id="2.60.40.60:FF:000129">
    <property type="entry name" value="protocadherin alpha-C2 isoform X1"/>
    <property type="match status" value="1"/>
</dbReference>
<dbReference type="PRINTS" id="PR00205">
    <property type="entry name" value="CADHERIN"/>
</dbReference>
<evidence type="ECO:0000256" key="12">
    <source>
        <dbReference type="PROSITE-ProRule" id="PRU00043"/>
    </source>
</evidence>
<evidence type="ECO:0000256" key="8">
    <source>
        <dbReference type="ARBA" id="ARBA00022889"/>
    </source>
</evidence>
<keyword evidence="10 13" id="KW-0472">Membrane</keyword>
<name>A0A553P142_9TELE</name>
<dbReference type="Proteomes" id="UP000316079">
    <property type="component" value="Unassembled WGS sequence"/>
</dbReference>
<feature type="domain" description="Cadherin" evidence="15">
    <location>
        <begin position="133"/>
        <end position="241"/>
    </location>
</feature>
<protein>
    <recommendedName>
        <fullName evidence="15">Cadherin domain-containing protein</fullName>
    </recommendedName>
</protein>
<feature type="domain" description="Cadherin" evidence="15">
    <location>
        <begin position="63"/>
        <end position="132"/>
    </location>
</feature>
<evidence type="ECO:0000256" key="2">
    <source>
        <dbReference type="ARBA" id="ARBA00004251"/>
    </source>
</evidence>
<dbReference type="InterPro" id="IPR050174">
    <property type="entry name" value="Protocadherin/Cadherin-CA"/>
</dbReference>
<dbReference type="GO" id="GO:0007156">
    <property type="term" value="P:homophilic cell adhesion via plasma membrane adhesion molecules"/>
    <property type="evidence" value="ECO:0007669"/>
    <property type="project" value="InterPro"/>
</dbReference>
<evidence type="ECO:0000256" key="6">
    <source>
        <dbReference type="ARBA" id="ARBA00022737"/>
    </source>
</evidence>
<evidence type="ECO:0000256" key="3">
    <source>
        <dbReference type="ARBA" id="ARBA00022475"/>
    </source>
</evidence>
<dbReference type="InterPro" id="IPR020894">
    <property type="entry name" value="Cadherin_CS"/>
</dbReference>
<dbReference type="EMBL" id="SRMA01026755">
    <property type="protein sequence ID" value="TRY71401.1"/>
    <property type="molecule type" value="Genomic_DNA"/>
</dbReference>
<keyword evidence="11" id="KW-0325">Glycoprotein</keyword>
<dbReference type="AlphaFoldDB" id="A0A553P142"/>
<dbReference type="FunFam" id="2.60.40.60:FF:000004">
    <property type="entry name" value="Protocadherin 1 gamma 2"/>
    <property type="match status" value="1"/>
</dbReference>
<feature type="domain" description="Cadherin" evidence="15">
    <location>
        <begin position="355"/>
        <end position="451"/>
    </location>
</feature>
<evidence type="ECO:0000259" key="15">
    <source>
        <dbReference type="PROSITE" id="PS50268"/>
    </source>
</evidence>
<evidence type="ECO:0000256" key="14">
    <source>
        <dbReference type="SAM" id="SignalP"/>
    </source>
</evidence>
<dbReference type="GO" id="GO:0005509">
    <property type="term" value="F:calcium ion binding"/>
    <property type="evidence" value="ECO:0007669"/>
    <property type="project" value="UniProtKB-UniRule"/>
</dbReference>
<keyword evidence="8" id="KW-0130">Cell adhesion</keyword>
<dbReference type="FunFam" id="2.60.40.60:FF:000007">
    <property type="entry name" value="Protocadherin alpha 2"/>
    <property type="match status" value="1"/>
</dbReference>
<dbReference type="PANTHER" id="PTHR24028">
    <property type="entry name" value="CADHERIN-87A"/>
    <property type="match status" value="1"/>
</dbReference>
<comment type="subcellular location">
    <subcellularLocation>
        <location evidence="2">Cell membrane</location>
        <topology evidence="2">Single-pass type I membrane protein</topology>
    </subcellularLocation>
</comment>
<dbReference type="PANTHER" id="PTHR24028:SF114">
    <property type="entry name" value="PCDH2G3 PROTEIN-RELATED"/>
    <property type="match status" value="1"/>
</dbReference>
<feature type="chain" id="PRO_5021934192" description="Cadherin domain-containing protein" evidence="14">
    <location>
        <begin position="27"/>
        <end position="808"/>
    </location>
</feature>
<keyword evidence="3" id="KW-1003">Cell membrane</keyword>
<gene>
    <name evidence="16" type="ORF">DNTS_003452</name>
</gene>
<dbReference type="FunFam" id="2.60.40.60:FF:000002">
    <property type="entry name" value="Protocadherin alpha 2"/>
    <property type="match status" value="1"/>
</dbReference>
<dbReference type="Pfam" id="PF00028">
    <property type="entry name" value="Cadherin"/>
    <property type="match status" value="5"/>
</dbReference>
<keyword evidence="9 13" id="KW-1133">Transmembrane helix</keyword>
<comment type="caution">
    <text evidence="16">The sequence shown here is derived from an EMBL/GenBank/DDBJ whole genome shotgun (WGS) entry which is preliminary data.</text>
</comment>
<sequence>MDSSSFSSSLFACFVVLLVFPPRSVCVDLSYNVPEETKRQFVIGNIAKDLGMDVKQLSARKARIETEDSGKRYCEIKLSSGDLTVAETIDREELCGTRISCDLSYELVMENPLEVHRIIIHIQDINDNAPRFPKDKIHFEITESADKGQRFRLDEARDSDVGRNAVTGYSLEKNKHFILNVHDAPHGGKYAELVLEKELDREEQKEMEMILTASDGGSPQRSGTAVIHITVLDANDNVPVFTQTVYKVTLAENTPPGTEIIRVSATDADEGPNGEVTYDFSRISDKAAKLFSIDEKNGKITVTGEIDFETENRYELGIQAKDASGLASTSTVIIDVTDVNDNPPRIILKSINNPIPENSDPGTEVGIINVQDKDSGENRQIRCSVQQNVPFKLNPSVKNYFSLVTTKALDREQEPDFNITITATDGGSPPLSSSMTIHLLVSDVNDNPPVFEQQSYSAYIRENNKADTSVCSVRATDPDWRQNGTVLYSLVPSDVNGAPVSSFLSINGDTGEIHAVRSFDYEQFRNFSVRVVARDNGSPPLSSNVTVKVFITDENDNSPQILYPAPDGKSLMTEMVPKATLAGSLVSKVISVDADSGQNAWLSYQILKSTDPGLFTIGLHSGEIKTQRDISESDNMKQNLVISVKDNGQPSLSSTCVVHLLISDNLSEVPELKDITYEDSNSQLTSYLIIALVSVSTFFLTFIILMLAVKFCHRRKPRLLFDRAVAVPSAYLPPNYADVDGAATLRSSYNYDAYLTTGSRTSDFKFVRSYNDSTLPAEGTLRKEHNLQFGSSMIMLDVTGNDDEVGVA</sequence>
<evidence type="ECO:0000313" key="17">
    <source>
        <dbReference type="Proteomes" id="UP000316079"/>
    </source>
</evidence>
<evidence type="ECO:0000256" key="5">
    <source>
        <dbReference type="ARBA" id="ARBA00022729"/>
    </source>
</evidence>
<evidence type="ECO:0000256" key="7">
    <source>
        <dbReference type="ARBA" id="ARBA00022837"/>
    </source>
</evidence>
<dbReference type="CDD" id="cd11304">
    <property type="entry name" value="Cadherin_repeat"/>
    <property type="match status" value="5"/>
</dbReference>
<comment type="function">
    <text evidence="1">Potential calcium-dependent cell-adhesion protein. May be involved in the establishment and maintenance of specific neuronal connections in the brain.</text>
</comment>
<dbReference type="Gene3D" id="2.60.40.60">
    <property type="entry name" value="Cadherins"/>
    <property type="match status" value="6"/>
</dbReference>